<dbReference type="Proteomes" id="UP000247409">
    <property type="component" value="Unassembled WGS sequence"/>
</dbReference>
<organism evidence="1 2">
    <name type="scientific">Gracilariopsis chorda</name>
    <dbReference type="NCBI Taxonomy" id="448386"/>
    <lineage>
        <taxon>Eukaryota</taxon>
        <taxon>Rhodophyta</taxon>
        <taxon>Florideophyceae</taxon>
        <taxon>Rhodymeniophycidae</taxon>
        <taxon>Gracilariales</taxon>
        <taxon>Gracilariaceae</taxon>
        <taxon>Gracilariopsis</taxon>
    </lineage>
</organism>
<gene>
    <name evidence="1" type="ORF">BWQ96_04264</name>
</gene>
<dbReference type="EMBL" id="NBIV01000048">
    <property type="protein sequence ID" value="PXF45951.1"/>
    <property type="molecule type" value="Genomic_DNA"/>
</dbReference>
<protein>
    <submittedName>
        <fullName evidence="1">Uncharacterized protein</fullName>
    </submittedName>
</protein>
<comment type="caution">
    <text evidence="1">The sequence shown here is derived from an EMBL/GenBank/DDBJ whole genome shotgun (WGS) entry which is preliminary data.</text>
</comment>
<evidence type="ECO:0000313" key="2">
    <source>
        <dbReference type="Proteomes" id="UP000247409"/>
    </source>
</evidence>
<evidence type="ECO:0000313" key="1">
    <source>
        <dbReference type="EMBL" id="PXF45951.1"/>
    </source>
</evidence>
<dbReference type="AlphaFoldDB" id="A0A2V3IV05"/>
<accession>A0A2V3IV05</accession>
<keyword evidence="2" id="KW-1185">Reference proteome</keyword>
<sequence>MAAFCATLTGWIGSPDWYSPEAGIGIWKRLADRSSWTSTMHPENTSSPQYIRLGWEIAVRVIKSNIGELYHDKEKPNPPRLRKWGRQTEFATRLRDLQSRTLSLCAQLMQEICFLTYHRLLERFKNVHAQFLKQFARQPEEAYTVLWERKIGIDLDHFPNWKESVSEEKVVRNFCDQNEPNGAMN</sequence>
<name>A0A2V3IV05_9FLOR</name>
<reference evidence="1 2" key="1">
    <citation type="journal article" date="2018" name="Mol. Biol. Evol.">
        <title>Analysis of the draft genome of the red seaweed Gracilariopsis chorda provides insights into genome size evolution in Rhodophyta.</title>
        <authorList>
            <person name="Lee J."/>
            <person name="Yang E.C."/>
            <person name="Graf L."/>
            <person name="Yang J.H."/>
            <person name="Qiu H."/>
            <person name="Zel Zion U."/>
            <person name="Chan C.X."/>
            <person name="Stephens T.G."/>
            <person name="Weber A.P.M."/>
            <person name="Boo G.H."/>
            <person name="Boo S.M."/>
            <person name="Kim K.M."/>
            <person name="Shin Y."/>
            <person name="Jung M."/>
            <person name="Lee S.J."/>
            <person name="Yim H.S."/>
            <person name="Lee J.H."/>
            <person name="Bhattacharya D."/>
            <person name="Yoon H.S."/>
        </authorList>
    </citation>
    <scope>NUCLEOTIDE SEQUENCE [LARGE SCALE GENOMIC DNA]</scope>
    <source>
        <strain evidence="1 2">SKKU-2015</strain>
        <tissue evidence="1">Whole body</tissue>
    </source>
</reference>
<proteinExistence type="predicted"/>